<dbReference type="Proteomes" id="UP000010878">
    <property type="component" value="Chromosome"/>
</dbReference>
<feature type="binding site" evidence="5">
    <location>
        <position position="225"/>
    </location>
    <ligand>
        <name>ATP</name>
        <dbReference type="ChEBI" id="CHEBI:30616"/>
    </ligand>
</feature>
<dbReference type="OrthoDB" id="195574at2157"/>
<dbReference type="InterPro" id="IPR027417">
    <property type="entry name" value="P-loop_NTPase"/>
</dbReference>
<dbReference type="InterPro" id="IPR036388">
    <property type="entry name" value="WH-like_DNA-bd_sf"/>
</dbReference>
<dbReference type="AlphaFoldDB" id="L0JWT5"/>
<dbReference type="Pfam" id="PF22703">
    <property type="entry name" value="Cdc6_lid"/>
    <property type="match status" value="1"/>
</dbReference>
<feature type="binding site" evidence="5">
    <location>
        <position position="213"/>
    </location>
    <ligand>
        <name>ATP</name>
        <dbReference type="ChEBI" id="CHEBI:30616"/>
    </ligand>
</feature>
<dbReference type="Gene3D" id="1.10.10.10">
    <property type="entry name" value="Winged helix-like DNA-binding domain superfamily/Winged helix DNA-binding domain"/>
    <property type="match status" value="1"/>
</dbReference>
<dbReference type="PANTHER" id="PTHR10763:SF22">
    <property type="entry name" value="ORC1-TYPE DNA REPLICATION PROTEIN"/>
    <property type="match status" value="1"/>
</dbReference>
<evidence type="ECO:0000256" key="3">
    <source>
        <dbReference type="ARBA" id="ARBA00022741"/>
    </source>
</evidence>
<dbReference type="CDD" id="cd00009">
    <property type="entry name" value="AAA"/>
    <property type="match status" value="1"/>
</dbReference>
<dbReference type="PANTHER" id="PTHR10763">
    <property type="entry name" value="CELL DIVISION CONTROL PROTEIN 6-RELATED"/>
    <property type="match status" value="1"/>
</dbReference>
<dbReference type="InterPro" id="IPR015163">
    <property type="entry name" value="Cdc6_C"/>
</dbReference>
<keyword evidence="9" id="KW-1185">Reference proteome</keyword>
<dbReference type="InterPro" id="IPR036390">
    <property type="entry name" value="WH_DNA-bd_sf"/>
</dbReference>
<accession>L0JWT5</accession>
<name>L0JWT5_9EURY</name>
<comment type="function">
    <text evidence="5">Involved in regulation of DNA replication.</text>
</comment>
<organism evidence="8 9">
    <name type="scientific">Natronococcus occultus SP4</name>
    <dbReference type="NCBI Taxonomy" id="694430"/>
    <lineage>
        <taxon>Archaea</taxon>
        <taxon>Methanobacteriati</taxon>
        <taxon>Methanobacteriota</taxon>
        <taxon>Stenosarchaea group</taxon>
        <taxon>Halobacteria</taxon>
        <taxon>Halobacteriales</taxon>
        <taxon>Natrialbaceae</taxon>
        <taxon>Natronococcus</taxon>
    </lineage>
</organism>
<dbReference type="FunFam" id="1.10.8.60:FF:000073">
    <property type="entry name" value="ORC1-type DNA replication protein"/>
    <property type="match status" value="1"/>
</dbReference>
<dbReference type="InterPro" id="IPR050311">
    <property type="entry name" value="ORC1/CDC6"/>
</dbReference>
<dbReference type="InterPro" id="IPR055237">
    <property type="entry name" value="Cdc6_lid"/>
</dbReference>
<comment type="caution">
    <text evidence="5">Lacks conserved residue(s) required for the propagation of feature annotation.</text>
</comment>
<dbReference type="GO" id="GO:0006260">
    <property type="term" value="P:DNA replication"/>
    <property type="evidence" value="ECO:0007669"/>
    <property type="project" value="UniProtKB-UniRule"/>
</dbReference>
<dbReference type="SUPFAM" id="SSF46785">
    <property type="entry name" value="Winged helix' DNA-binding domain"/>
    <property type="match status" value="1"/>
</dbReference>
<reference evidence="8 9" key="1">
    <citation type="submission" date="2012-11" db="EMBL/GenBank/DDBJ databases">
        <title>FINISHED of Natronococcus occultus SP4, DSM 3396.</title>
        <authorList>
            <consortium name="DOE Joint Genome Institute"/>
            <person name="Eisen J."/>
            <person name="Huntemann M."/>
            <person name="Wei C.-L."/>
            <person name="Han J."/>
            <person name="Detter J.C."/>
            <person name="Han C."/>
            <person name="Tapia R."/>
            <person name="Chen A."/>
            <person name="Kyrpides N."/>
            <person name="Mavromatis K."/>
            <person name="Markowitz V."/>
            <person name="Szeto E."/>
            <person name="Ivanova N."/>
            <person name="Mikhailova N."/>
            <person name="Ovchinnikova G."/>
            <person name="Pagani I."/>
            <person name="Pati A."/>
            <person name="Goodwin L."/>
            <person name="Nordberg H.P."/>
            <person name="Cantor M.N."/>
            <person name="Hua S.X."/>
            <person name="Woyke T."/>
            <person name="Eisen J."/>
            <person name="Klenk H.-P."/>
            <person name="Klenk H.-P."/>
        </authorList>
    </citation>
    <scope>NUCLEOTIDE SEQUENCE [LARGE SCALE GENOMIC DNA]</scope>
    <source>
        <strain evidence="8 9">SP4</strain>
    </source>
</reference>
<dbReference type="SUPFAM" id="SSF52540">
    <property type="entry name" value="P-loop containing nucleoside triphosphate hydrolases"/>
    <property type="match status" value="1"/>
</dbReference>
<keyword evidence="3 5" id="KW-0547">Nucleotide-binding</keyword>
<evidence type="ECO:0000256" key="1">
    <source>
        <dbReference type="ARBA" id="ARBA00006184"/>
    </source>
</evidence>
<dbReference type="STRING" id="694430.Natoc_0921"/>
<dbReference type="HOGENOM" id="CLU_025112_3_1_2"/>
<dbReference type="eggNOG" id="arCOG00467">
    <property type="taxonomic scope" value="Archaea"/>
</dbReference>
<sequence length="397" mass="44033">MTKSRDNPLMDFGDSVFTNRDALSESYEPDRLLERDEEINEYAAALRPVVEGDTPDNIMVYGTTGAGKTAVTRYMAEMTDEACENNGNVLSIAELNCNEMSAFKVVRTLVNMLRDDGEKNFPARGLSTRDALDALYEEIDSHKGTFLLILDEIDHIENIDTLLYDLSRSQSTGRLEDTKVGIIGISNDYTFRDVLSAKTKGSFAEIEIDFKPYTADELESILSDRATVAFADGAISTEAIRLCAALSAQDSGNARQGLDILRAAGKTADDQNDDAVTVEHIREAQGKIERGNLKKRIGNLTVQQRHILHALALLEADEKTPARTKEIYSLYEQVCDQSSLDPLSTVRSVRDHLDELSMQGFADQITRNEGRSGGKYHVYECSMRSDLVLSTGPRDSY</sequence>
<keyword evidence="4 5" id="KW-0067">ATP-binding</keyword>
<keyword evidence="2 5" id="KW-0235">DNA replication</keyword>
<dbReference type="InterPro" id="IPR003593">
    <property type="entry name" value="AAA+_ATPase"/>
</dbReference>
<gene>
    <name evidence="8" type="ORF">Natoc_0921</name>
</gene>
<evidence type="ECO:0000256" key="2">
    <source>
        <dbReference type="ARBA" id="ARBA00022705"/>
    </source>
</evidence>
<feature type="domain" description="AAA+ ATPase" evidence="6">
    <location>
        <begin position="54"/>
        <end position="214"/>
    </location>
</feature>
<evidence type="ECO:0000259" key="7">
    <source>
        <dbReference type="SMART" id="SM01074"/>
    </source>
</evidence>
<evidence type="ECO:0000256" key="4">
    <source>
        <dbReference type="ARBA" id="ARBA00022840"/>
    </source>
</evidence>
<dbReference type="GeneID" id="14402119"/>
<protein>
    <recommendedName>
        <fullName evidence="5">ORC1-type DNA replication protein</fullName>
    </recommendedName>
</protein>
<dbReference type="KEGG" id="nou:Natoc_0921"/>
<feature type="domain" description="Cdc6 C-terminal" evidence="7">
    <location>
        <begin position="308"/>
        <end position="392"/>
    </location>
</feature>
<dbReference type="Pfam" id="PF09079">
    <property type="entry name" value="WHD_Cdc6"/>
    <property type="match status" value="1"/>
</dbReference>
<dbReference type="EMBL" id="CP003929">
    <property type="protein sequence ID" value="AGB36770.1"/>
    <property type="molecule type" value="Genomic_DNA"/>
</dbReference>
<evidence type="ECO:0000259" key="6">
    <source>
        <dbReference type="SMART" id="SM00382"/>
    </source>
</evidence>
<evidence type="ECO:0000313" key="9">
    <source>
        <dbReference type="Proteomes" id="UP000010878"/>
    </source>
</evidence>
<evidence type="ECO:0000313" key="8">
    <source>
        <dbReference type="EMBL" id="AGB36770.1"/>
    </source>
</evidence>
<evidence type="ECO:0000256" key="5">
    <source>
        <dbReference type="HAMAP-Rule" id="MF_01407"/>
    </source>
</evidence>
<dbReference type="SMART" id="SM00382">
    <property type="entry name" value="AAA"/>
    <property type="match status" value="1"/>
</dbReference>
<dbReference type="Pfam" id="PF13191">
    <property type="entry name" value="AAA_16"/>
    <property type="match status" value="1"/>
</dbReference>
<dbReference type="GO" id="GO:0005524">
    <property type="term" value="F:ATP binding"/>
    <property type="evidence" value="ECO:0007669"/>
    <property type="project" value="UniProtKB-UniRule"/>
</dbReference>
<dbReference type="CDD" id="cd08768">
    <property type="entry name" value="Cdc6_C"/>
    <property type="match status" value="1"/>
</dbReference>
<comment type="similarity">
    <text evidence="1 5">Belongs to the CDC6/cdc18 family.</text>
</comment>
<dbReference type="Gene3D" id="3.40.50.300">
    <property type="entry name" value="P-loop containing nucleotide triphosphate hydrolases"/>
    <property type="match status" value="1"/>
</dbReference>
<dbReference type="RefSeq" id="WP_015320224.1">
    <property type="nucleotide sequence ID" value="NC_019974.1"/>
</dbReference>
<dbReference type="InterPro" id="IPR041664">
    <property type="entry name" value="AAA_16"/>
</dbReference>
<dbReference type="InterPro" id="IPR014277">
    <property type="entry name" value="Orc1/Cdc6_arc"/>
</dbReference>
<dbReference type="SMART" id="SM01074">
    <property type="entry name" value="Cdc6_C"/>
    <property type="match status" value="1"/>
</dbReference>
<dbReference type="NCBIfam" id="TIGR02928">
    <property type="entry name" value="orc1/cdc6 family replication initiation protein"/>
    <property type="match status" value="1"/>
</dbReference>
<dbReference type="Gene3D" id="1.10.8.60">
    <property type="match status" value="1"/>
</dbReference>
<dbReference type="HAMAP" id="MF_01407">
    <property type="entry name" value="ORC1_type_DNA_replic_protein"/>
    <property type="match status" value="1"/>
</dbReference>
<proteinExistence type="inferred from homology"/>